<evidence type="ECO:0000313" key="1">
    <source>
        <dbReference type="EMBL" id="CAL8129006.1"/>
    </source>
</evidence>
<dbReference type="EMBL" id="CAXLJM020000075">
    <property type="protein sequence ID" value="CAL8129006.1"/>
    <property type="molecule type" value="Genomic_DNA"/>
</dbReference>
<keyword evidence="2" id="KW-1185">Reference proteome</keyword>
<protein>
    <recommendedName>
        <fullName evidence="3">HAT C-terminal dimerisation domain-containing protein</fullName>
    </recommendedName>
</protein>
<comment type="caution">
    <text evidence="1">The sequence shown here is derived from an EMBL/GenBank/DDBJ whole genome shotgun (WGS) entry which is preliminary data.</text>
</comment>
<accession>A0ABP1RJ20</accession>
<reference evidence="1 2" key="1">
    <citation type="submission" date="2024-08" db="EMBL/GenBank/DDBJ databases">
        <authorList>
            <person name="Cucini C."/>
            <person name="Frati F."/>
        </authorList>
    </citation>
    <scope>NUCLEOTIDE SEQUENCE [LARGE SCALE GENOMIC DNA]</scope>
</reference>
<dbReference type="Proteomes" id="UP001642540">
    <property type="component" value="Unassembled WGS sequence"/>
</dbReference>
<organism evidence="1 2">
    <name type="scientific">Orchesella dallaii</name>
    <dbReference type="NCBI Taxonomy" id="48710"/>
    <lineage>
        <taxon>Eukaryota</taxon>
        <taxon>Metazoa</taxon>
        <taxon>Ecdysozoa</taxon>
        <taxon>Arthropoda</taxon>
        <taxon>Hexapoda</taxon>
        <taxon>Collembola</taxon>
        <taxon>Entomobryomorpha</taxon>
        <taxon>Entomobryoidea</taxon>
        <taxon>Orchesellidae</taxon>
        <taxon>Orchesellinae</taxon>
        <taxon>Orchesella</taxon>
    </lineage>
</organism>
<name>A0ABP1RJ20_9HEXA</name>
<dbReference type="Gene3D" id="1.10.287.70">
    <property type="match status" value="1"/>
</dbReference>
<gene>
    <name evidence="1" type="ORF">ODALV1_LOCUS22765</name>
</gene>
<evidence type="ECO:0000313" key="2">
    <source>
        <dbReference type="Proteomes" id="UP001642540"/>
    </source>
</evidence>
<sequence length="560" mass="65449">MHSDTSIESLRKYPIIMSMSVKFNTALPSSAPAERLFSYGGMILRPQRARMSDENSISEVDSIWKFYHSNKNNIKRGLKISKSKRKSFMNVYYYNDDCIMEYLGKFFHKDEKYCLESIIFQHLNFTPGTTDSEDERFWIYHKTINLKPFTRIHWKSSSSVGARYYGIHYSTIVKIEEGHTLKTNVFVLLSPFTFSDWLAIIICVSLLGITLKLTGFKEQVYFWIIVSILEQGETRKKYISIKNMHLIISWLFASIIIRNLYSSDLYSFLTKKPEATNLPKSFIELIRNHTTLILSTEHNLKHIDNVIHAGNNLDEKDFLQQIYNRLDKDMYSLNKFFHPQHLLAFLDEQEQFFIKGFLDDVTYHQFTHFPTKSWKRIVFLYGTRNMMDSASYLKPVICGFGDATLYNSFEAPVLTLPVLWLPEPSFFSPAFLHALAVLDESGVASYHETNRVLSEERNVLNEYRNEAKYLISKGLFRFPSRFVPEKLNGVIGKTEEKEKSTTMENVAITWSIYAYMLVISSTIFLLENTFSSSKAQSIRWLRPMEMTSMRRNFRQLLLDG</sequence>
<proteinExistence type="predicted"/>
<evidence type="ECO:0008006" key="3">
    <source>
        <dbReference type="Google" id="ProtNLM"/>
    </source>
</evidence>